<reference evidence="1" key="1">
    <citation type="submission" date="2014-12" db="EMBL/GenBank/DDBJ databases">
        <title>Insight into the proteome of Arion vulgaris.</title>
        <authorList>
            <person name="Aradska J."/>
            <person name="Bulat T."/>
            <person name="Smidak R."/>
            <person name="Sarate P."/>
            <person name="Gangsoo J."/>
            <person name="Sialana F."/>
            <person name="Bilban M."/>
            <person name="Lubec G."/>
        </authorList>
    </citation>
    <scope>NUCLEOTIDE SEQUENCE</scope>
    <source>
        <tissue evidence="1">Skin</tissue>
    </source>
</reference>
<name>A0A0B7B4J0_9EUPU</name>
<dbReference type="AlphaFoldDB" id="A0A0B7B4J0"/>
<proteinExistence type="predicted"/>
<protein>
    <submittedName>
        <fullName evidence="1">Uncharacterized protein</fullName>
    </submittedName>
</protein>
<sequence>MTAKDKLQCSNEILEENTQCFKERENQKRYNQKVGVKAATELIQNSSNG</sequence>
<dbReference type="EMBL" id="HACG01040150">
    <property type="protein sequence ID" value="CEK87015.1"/>
    <property type="molecule type" value="Transcribed_RNA"/>
</dbReference>
<evidence type="ECO:0000313" key="1">
    <source>
        <dbReference type="EMBL" id="CEK87015.1"/>
    </source>
</evidence>
<organism evidence="1">
    <name type="scientific">Arion vulgaris</name>
    <dbReference type="NCBI Taxonomy" id="1028688"/>
    <lineage>
        <taxon>Eukaryota</taxon>
        <taxon>Metazoa</taxon>
        <taxon>Spiralia</taxon>
        <taxon>Lophotrochozoa</taxon>
        <taxon>Mollusca</taxon>
        <taxon>Gastropoda</taxon>
        <taxon>Heterobranchia</taxon>
        <taxon>Euthyneura</taxon>
        <taxon>Panpulmonata</taxon>
        <taxon>Eupulmonata</taxon>
        <taxon>Stylommatophora</taxon>
        <taxon>Helicina</taxon>
        <taxon>Arionoidea</taxon>
        <taxon>Arionidae</taxon>
        <taxon>Arion</taxon>
    </lineage>
</organism>
<accession>A0A0B7B4J0</accession>
<gene>
    <name evidence="1" type="primary">ORF156880</name>
</gene>